<feature type="region of interest" description="Disordered" evidence="4">
    <location>
        <begin position="89"/>
        <end position="126"/>
    </location>
</feature>
<evidence type="ECO:0000313" key="5">
    <source>
        <dbReference type="EMBL" id="CAJ0928226.1"/>
    </source>
</evidence>
<keyword evidence="6" id="KW-1185">Reference proteome</keyword>
<dbReference type="Proteomes" id="UP001176940">
    <property type="component" value="Unassembled WGS sequence"/>
</dbReference>
<organism evidence="5 6">
    <name type="scientific">Ranitomeya imitator</name>
    <name type="common">mimic poison frog</name>
    <dbReference type="NCBI Taxonomy" id="111125"/>
    <lineage>
        <taxon>Eukaryota</taxon>
        <taxon>Metazoa</taxon>
        <taxon>Chordata</taxon>
        <taxon>Craniata</taxon>
        <taxon>Vertebrata</taxon>
        <taxon>Euteleostomi</taxon>
        <taxon>Amphibia</taxon>
        <taxon>Batrachia</taxon>
        <taxon>Anura</taxon>
        <taxon>Neobatrachia</taxon>
        <taxon>Hyloidea</taxon>
        <taxon>Dendrobatidae</taxon>
        <taxon>Dendrobatinae</taxon>
        <taxon>Ranitomeya</taxon>
    </lineage>
</organism>
<dbReference type="PANTHER" id="PTHR17416:SF0">
    <property type="entry name" value="SMALL MUSCULAR PROTEIN"/>
    <property type="match status" value="1"/>
</dbReference>
<accession>A0ABN9L079</accession>
<dbReference type="Pfam" id="PF15355">
    <property type="entry name" value="Chisel"/>
    <property type="match status" value="1"/>
</dbReference>
<dbReference type="InterPro" id="IPR036397">
    <property type="entry name" value="RNaseH_sf"/>
</dbReference>
<evidence type="ECO:0000256" key="4">
    <source>
        <dbReference type="SAM" id="MobiDB-lite"/>
    </source>
</evidence>
<evidence type="ECO:0000313" key="6">
    <source>
        <dbReference type="Proteomes" id="UP001176940"/>
    </source>
</evidence>
<sequence>MDSTCLIPTVKHGGGGVMVWGCFAGDTVGDLFKIEGILNQHGYHSILQRHAIPSGLRLVGPSFIFQQDNDPKHTSRLCKGYLTKKESDGVLRQMTWPPQSPDLNPIKMSKPDVVPSEEKKQLPGAVKLPGPAFNLSEIQNIKSELKFVPRADEQ</sequence>
<dbReference type="PANTHER" id="PTHR17416">
    <property type="entry name" value="SMALL MUSCULAR PROTEIN"/>
    <property type="match status" value="1"/>
</dbReference>
<dbReference type="EMBL" id="CAUEEQ010004892">
    <property type="protein sequence ID" value="CAJ0928226.1"/>
    <property type="molecule type" value="Genomic_DNA"/>
</dbReference>
<reference evidence="5" key="1">
    <citation type="submission" date="2023-07" db="EMBL/GenBank/DDBJ databases">
        <authorList>
            <person name="Stuckert A."/>
        </authorList>
    </citation>
    <scope>NUCLEOTIDE SEQUENCE</scope>
</reference>
<name>A0ABN9L079_9NEOB</name>
<comment type="similarity">
    <text evidence="2">Belongs to the SMPX family.</text>
</comment>
<evidence type="ECO:0000256" key="2">
    <source>
        <dbReference type="ARBA" id="ARBA00007875"/>
    </source>
</evidence>
<dbReference type="InterPro" id="IPR029268">
    <property type="entry name" value="Chisel"/>
</dbReference>
<evidence type="ECO:0000256" key="1">
    <source>
        <dbReference type="ARBA" id="ARBA00002671"/>
    </source>
</evidence>
<comment type="caution">
    <text evidence="5">The sequence shown here is derived from an EMBL/GenBank/DDBJ whole genome shotgun (WGS) entry which is preliminary data.</text>
</comment>
<comment type="function">
    <text evidence="1">Plays a role in the regulatory network through which muscle cells coordinate their structural and functional states during growth, adaptation, and repair.</text>
</comment>
<dbReference type="Gene3D" id="3.30.420.10">
    <property type="entry name" value="Ribonuclease H-like superfamily/Ribonuclease H"/>
    <property type="match status" value="1"/>
</dbReference>
<evidence type="ECO:0000256" key="3">
    <source>
        <dbReference type="ARBA" id="ARBA00019350"/>
    </source>
</evidence>
<protein>
    <recommendedName>
        <fullName evidence="3">Small muscular protein</fullName>
    </recommendedName>
</protein>
<gene>
    <name evidence="5" type="ORF">RIMI_LOCUS3292691</name>
</gene>
<proteinExistence type="inferred from homology"/>